<feature type="compositionally biased region" description="Polar residues" evidence="2">
    <location>
        <begin position="2924"/>
        <end position="2939"/>
    </location>
</feature>
<feature type="compositionally biased region" description="Low complexity" evidence="2">
    <location>
        <begin position="1675"/>
        <end position="1690"/>
    </location>
</feature>
<feature type="region of interest" description="Disordered" evidence="2">
    <location>
        <begin position="2923"/>
        <end position="2947"/>
    </location>
</feature>
<dbReference type="PANTHER" id="PTHR34859">
    <property type="entry name" value="UNNAMED PRODUCT"/>
    <property type="match status" value="1"/>
</dbReference>
<feature type="compositionally biased region" description="Acidic residues" evidence="2">
    <location>
        <begin position="2429"/>
        <end position="2445"/>
    </location>
</feature>
<evidence type="ECO:0000313" key="6">
    <source>
        <dbReference type="Proteomes" id="UP000076408"/>
    </source>
</evidence>
<feature type="compositionally biased region" description="Low complexity" evidence="2">
    <location>
        <begin position="756"/>
        <end position="771"/>
    </location>
</feature>
<feature type="compositionally biased region" description="Basic and acidic residues" evidence="2">
    <location>
        <begin position="2748"/>
        <end position="2759"/>
    </location>
</feature>
<feature type="region of interest" description="Disordered" evidence="2">
    <location>
        <begin position="3159"/>
        <end position="3241"/>
    </location>
</feature>
<reference evidence="5" key="2">
    <citation type="submission" date="2020-05" db="UniProtKB">
        <authorList>
            <consortium name="EnsemblMetazoa"/>
        </authorList>
    </citation>
    <scope>IDENTIFICATION</scope>
    <source>
        <strain evidence="5">Indian</strain>
    </source>
</reference>
<feature type="compositionally biased region" description="Basic and acidic residues" evidence="2">
    <location>
        <begin position="1796"/>
        <end position="1805"/>
    </location>
</feature>
<feature type="compositionally biased region" description="Acidic residues" evidence="2">
    <location>
        <begin position="84"/>
        <end position="121"/>
    </location>
</feature>
<feature type="compositionally biased region" description="Basic and acidic residues" evidence="2">
    <location>
        <begin position="1731"/>
        <end position="1740"/>
    </location>
</feature>
<feature type="compositionally biased region" description="Basic and acidic residues" evidence="2">
    <location>
        <begin position="1999"/>
        <end position="2019"/>
    </location>
</feature>
<feature type="region of interest" description="Disordered" evidence="2">
    <location>
        <begin position="650"/>
        <end position="1072"/>
    </location>
</feature>
<keyword evidence="6" id="KW-1185">Reference proteome</keyword>
<feature type="compositionally biased region" description="Basic and acidic residues" evidence="2">
    <location>
        <begin position="352"/>
        <end position="377"/>
    </location>
</feature>
<feature type="compositionally biased region" description="Polar residues" evidence="2">
    <location>
        <begin position="2684"/>
        <end position="2698"/>
    </location>
</feature>
<feature type="compositionally biased region" description="Acidic residues" evidence="2">
    <location>
        <begin position="1947"/>
        <end position="1956"/>
    </location>
</feature>
<feature type="compositionally biased region" description="Low complexity" evidence="2">
    <location>
        <begin position="1526"/>
        <end position="1541"/>
    </location>
</feature>
<feature type="region of interest" description="Disordered" evidence="2">
    <location>
        <begin position="1922"/>
        <end position="2019"/>
    </location>
</feature>
<feature type="compositionally biased region" description="Polar residues" evidence="2">
    <location>
        <begin position="2289"/>
        <end position="2298"/>
    </location>
</feature>
<feature type="compositionally biased region" description="Polar residues" evidence="2">
    <location>
        <begin position="1130"/>
        <end position="1139"/>
    </location>
</feature>
<dbReference type="VEuPathDB" id="VectorBase:ASTEI20_044119"/>
<feature type="region of interest" description="Disordered" evidence="2">
    <location>
        <begin position="2803"/>
        <end position="2851"/>
    </location>
</feature>
<feature type="region of interest" description="Disordered" evidence="2">
    <location>
        <begin position="2034"/>
        <end position="2065"/>
    </location>
</feature>
<feature type="signal peptide" evidence="4">
    <location>
        <begin position="1"/>
        <end position="15"/>
    </location>
</feature>
<evidence type="ECO:0000256" key="3">
    <source>
        <dbReference type="SAM" id="Phobius"/>
    </source>
</evidence>
<dbReference type="Proteomes" id="UP000076408">
    <property type="component" value="Unassembled WGS sequence"/>
</dbReference>
<feature type="compositionally biased region" description="Basic and acidic residues" evidence="2">
    <location>
        <begin position="215"/>
        <end position="230"/>
    </location>
</feature>
<feature type="compositionally biased region" description="Polar residues" evidence="2">
    <location>
        <begin position="1388"/>
        <end position="1398"/>
    </location>
</feature>
<dbReference type="EnsemblMetazoa" id="ASTEI10383-RA">
    <property type="protein sequence ID" value="ASTEI10383-PA"/>
    <property type="gene ID" value="ASTEI10383"/>
</dbReference>
<feature type="compositionally biased region" description="Basic and acidic residues" evidence="2">
    <location>
        <begin position="711"/>
        <end position="753"/>
    </location>
</feature>
<feature type="compositionally biased region" description="Pro residues" evidence="2">
    <location>
        <begin position="3231"/>
        <end position="3241"/>
    </location>
</feature>
<feature type="compositionally biased region" description="Low complexity" evidence="2">
    <location>
        <begin position="3163"/>
        <end position="3177"/>
    </location>
</feature>
<feature type="region of interest" description="Disordered" evidence="2">
    <location>
        <begin position="2363"/>
        <end position="2459"/>
    </location>
</feature>
<evidence type="ECO:0000256" key="2">
    <source>
        <dbReference type="SAM" id="MobiDB-lite"/>
    </source>
</evidence>
<keyword evidence="4" id="KW-0732">Signal</keyword>
<name>A0A182YPJ7_ANOST</name>
<protein>
    <submittedName>
        <fullName evidence="5">Uncharacterized protein</fullName>
    </submittedName>
</protein>
<feature type="coiled-coil region" evidence="1">
    <location>
        <begin position="2981"/>
        <end position="3147"/>
    </location>
</feature>
<dbReference type="STRING" id="30069.A0A182YPJ7"/>
<feature type="compositionally biased region" description="Basic and acidic residues" evidence="2">
    <location>
        <begin position="3302"/>
        <end position="3312"/>
    </location>
</feature>
<feature type="region of interest" description="Disordered" evidence="2">
    <location>
        <begin position="1890"/>
        <end position="1910"/>
    </location>
</feature>
<proteinExistence type="predicted"/>
<dbReference type="PANTHER" id="PTHR34859:SF2">
    <property type="entry name" value="LYSM DOMAIN-CONTAINING PROTEIN"/>
    <property type="match status" value="1"/>
</dbReference>
<dbReference type="VEuPathDB" id="VectorBase:ASTE007017"/>
<feature type="transmembrane region" description="Helical" evidence="3">
    <location>
        <begin position="3367"/>
        <end position="3386"/>
    </location>
</feature>
<feature type="region of interest" description="Disordered" evidence="2">
    <location>
        <begin position="3279"/>
        <end position="3333"/>
    </location>
</feature>
<accession>A0A182YPJ7</accession>
<feature type="compositionally biased region" description="Polar residues" evidence="2">
    <location>
        <begin position="1602"/>
        <end position="1625"/>
    </location>
</feature>
<feature type="region of interest" description="Disordered" evidence="2">
    <location>
        <begin position="1190"/>
        <end position="1248"/>
    </location>
</feature>
<feature type="compositionally biased region" description="Low complexity" evidence="2">
    <location>
        <begin position="1812"/>
        <end position="1826"/>
    </location>
</feature>
<feature type="region of interest" description="Disordered" evidence="2">
    <location>
        <begin position="2558"/>
        <end position="2587"/>
    </location>
</feature>
<feature type="region of interest" description="Disordered" evidence="2">
    <location>
        <begin position="2620"/>
        <end position="2759"/>
    </location>
</feature>
<keyword evidence="3" id="KW-0812">Transmembrane</keyword>
<feature type="region of interest" description="Disordered" evidence="2">
    <location>
        <begin position="1336"/>
        <end position="1876"/>
    </location>
</feature>
<dbReference type="VEuPathDB" id="VectorBase:ASTEI10383"/>
<feature type="compositionally biased region" description="Basic and acidic residues" evidence="2">
    <location>
        <begin position="140"/>
        <end position="151"/>
    </location>
</feature>
<feature type="compositionally biased region" description="Basic and acidic residues" evidence="2">
    <location>
        <begin position="1399"/>
        <end position="1524"/>
    </location>
</feature>
<keyword evidence="3" id="KW-1133">Transmembrane helix</keyword>
<feature type="compositionally biased region" description="Low complexity" evidence="2">
    <location>
        <begin position="2042"/>
        <end position="2057"/>
    </location>
</feature>
<feature type="region of interest" description="Disordered" evidence="2">
    <location>
        <begin position="51"/>
        <end position="444"/>
    </location>
</feature>
<feature type="region of interest" description="Disordered" evidence="2">
    <location>
        <begin position="2277"/>
        <end position="2309"/>
    </location>
</feature>
<evidence type="ECO:0000313" key="5">
    <source>
        <dbReference type="EnsemblMetazoa" id="ASTEI10383-PA"/>
    </source>
</evidence>
<feature type="compositionally biased region" description="Polar residues" evidence="2">
    <location>
        <begin position="304"/>
        <end position="314"/>
    </location>
</feature>
<feature type="compositionally biased region" description="Polar residues" evidence="2">
    <location>
        <begin position="1193"/>
        <end position="1202"/>
    </location>
</feature>
<feature type="compositionally biased region" description="Basic and acidic residues" evidence="2">
    <location>
        <begin position="2126"/>
        <end position="2135"/>
    </location>
</feature>
<evidence type="ECO:0000256" key="4">
    <source>
        <dbReference type="SAM" id="SignalP"/>
    </source>
</evidence>
<reference evidence="6" key="1">
    <citation type="journal article" date="2014" name="Genome Biol.">
        <title>Genome analysis of a major urban malaria vector mosquito, Anopheles stephensi.</title>
        <authorList>
            <person name="Jiang X."/>
            <person name="Peery A."/>
            <person name="Hall A.B."/>
            <person name="Sharma A."/>
            <person name="Chen X.G."/>
            <person name="Waterhouse R.M."/>
            <person name="Komissarov A."/>
            <person name="Riehle M.M."/>
            <person name="Shouche Y."/>
            <person name="Sharakhova M.V."/>
            <person name="Lawson D."/>
            <person name="Pakpour N."/>
            <person name="Arensburger P."/>
            <person name="Davidson V.L."/>
            <person name="Eiglmeier K."/>
            <person name="Emrich S."/>
            <person name="George P."/>
            <person name="Kennedy R.C."/>
            <person name="Mane S.P."/>
            <person name="Maslen G."/>
            <person name="Oringanje C."/>
            <person name="Qi Y."/>
            <person name="Settlage R."/>
            <person name="Tojo M."/>
            <person name="Tubio J.M."/>
            <person name="Unger M.F."/>
            <person name="Wang B."/>
            <person name="Vernick K.D."/>
            <person name="Ribeiro J.M."/>
            <person name="James A.A."/>
            <person name="Michel K."/>
            <person name="Riehle M.A."/>
            <person name="Luckhart S."/>
            <person name="Sharakhov I.V."/>
            <person name="Tu Z."/>
        </authorList>
    </citation>
    <scope>NUCLEOTIDE SEQUENCE [LARGE SCALE GENOMIC DNA]</scope>
    <source>
        <strain evidence="6">Indian</strain>
    </source>
</reference>
<feature type="compositionally biased region" description="Basic and acidic residues" evidence="2">
    <location>
        <begin position="1345"/>
        <end position="1360"/>
    </location>
</feature>
<feature type="compositionally biased region" description="Polar residues" evidence="2">
    <location>
        <begin position="880"/>
        <end position="934"/>
    </location>
</feature>
<dbReference type="OMA" id="FGTIPEP"/>
<feature type="compositionally biased region" description="Low complexity" evidence="2">
    <location>
        <begin position="1009"/>
        <end position="1019"/>
    </location>
</feature>
<feature type="region of interest" description="Disordered" evidence="2">
    <location>
        <begin position="1104"/>
        <end position="1157"/>
    </location>
</feature>
<feature type="compositionally biased region" description="Basic and acidic residues" evidence="2">
    <location>
        <begin position="258"/>
        <end position="271"/>
    </location>
</feature>
<feature type="compositionally biased region" description="Pro residues" evidence="2">
    <location>
        <begin position="2712"/>
        <end position="2721"/>
    </location>
</feature>
<evidence type="ECO:0000256" key="1">
    <source>
        <dbReference type="SAM" id="Coils"/>
    </source>
</evidence>
<feature type="chain" id="PRO_5043724851" evidence="4">
    <location>
        <begin position="16"/>
        <end position="3409"/>
    </location>
</feature>
<feature type="compositionally biased region" description="Basic and acidic residues" evidence="2">
    <location>
        <begin position="177"/>
        <end position="206"/>
    </location>
</feature>
<feature type="compositionally biased region" description="Polar residues" evidence="2">
    <location>
        <begin position="861"/>
        <end position="870"/>
    </location>
</feature>
<feature type="compositionally biased region" description="Basic and acidic residues" evidence="2">
    <location>
        <begin position="399"/>
        <end position="415"/>
    </location>
</feature>
<feature type="compositionally biased region" description="Basic and acidic residues" evidence="2">
    <location>
        <begin position="600"/>
        <end position="611"/>
    </location>
</feature>
<feature type="compositionally biased region" description="Low complexity" evidence="2">
    <location>
        <begin position="556"/>
        <end position="565"/>
    </location>
</feature>
<feature type="region of interest" description="Disordered" evidence="2">
    <location>
        <begin position="2085"/>
        <end position="2151"/>
    </location>
</feature>
<feature type="compositionally biased region" description="Low complexity" evidence="2">
    <location>
        <begin position="1036"/>
        <end position="1045"/>
    </location>
</feature>
<sequence length="3409" mass="381591">MLFFILFTPLIPTLPLVSLRSPGEPETTILEEQRTGVVAKLTAASAAVAAAASEKSTTDQSTFAGNLESALKEKNVPIKKKLSEDEDAGEEEEVEEEVEEEIEEEEEEEEEEAEEEEEEVSVEEKKKPDSEPQPPVSRPSSKEEEPAKQLVEESSPSTGEVQKDVPTVEDSEVNVSTKEELKKETKEEAKADPSTEKPELPKELPEKAAGAPKSLSDKESTLESKEHGDKPMVPPQTYLWEKVKKSKEQGGYPWTHLYKGDPEEGSDEAKPSTESPFANRPRKGEEQAVEQEDILAEKKVKVQNGEQRNGTSGDQPMEVDESTTSNGHLQDAQAGPSEPKPQSPRRSRKRAASHEPESGSRHSVREEIKHFLDEHPSIRSFSNSLTRQGKKTRTFVSRSLERAKSMADRQIDRARVQMNTLRRKKAASEPRGFPDQKILNLRESPRLNNREIPAYVVRQPSDEVIETVDEEKIVKVTVETEASKSTVVVPDEIIELPKGQEERTVESVEEQIMVVEVSAPATPPVVEDDRYEIIEPPKSETVATPVEQPPPVAESPIVPVKAKPPLKAPRKKKEHHYEDIEDFEPQSTKDATPEPSGDAKLQRQEHIKEEGLDPIIGEMLGNDKIKISLQLQDEKFVDDMFGRRKHLDEILQQSSEDEREKEPVKLANKGLLAPISSIDSTSSDEEARRTHLSTLAEESDTGSIDGGTPCKKQDSLKESELPPVEESSKELELTPAEEHLLMQAEKTAEDESPKQAAASVEPEAEAVPVVETEQPKVDTRWSKMRYRRSSLLSRYQPKAGSQDPLTSPAMDTPPNIVKSTSQRSLQNSSLLQRYTPKPLGSHGASGSTRPESGSFYEPPKKSSSQRSLDQSKLLRRYYHQPNSLDDQPQDFETSSQTGGLSSQHEPQRYSSQKSLENSKLLQRYNPINNSQEFTGLSGRESTPVAKFSRGASLEPERVQRSSLLSKYTPRFGKSLDRNQALEVGRGPGGYSSQQNLRSPPAPAAQRPVSMSQSLASSQSEFADYGTDHFDQYQNIRSRSSSLSRGGPRRGLQRGSQRMLSTESEPDPITPETLPMVTAVTEPVVGNIASALPLPMVGIIPPTPASAEVGKQPNFETQQRQVPSGRADNLLSPTMTPSVGASTSASQQPSPTPPVKPVRKDLQQMAAAAAVLPPANIVSIAIPTITKTLAAPSVKQSVSSSKEPSPPLFSTRDRMDHYGSASNPDPPSHDHPRSPPTKTPTNSWTQSPKGTLTLAKTATLQLPLSDMSSRRSMTDLQHLGGRGSTGNLSNELEISEFTDRAEMKQLAAQHHHPVKHTLASAFEQVAALTIPQAMKTDAELDEDERIEAIPPDRKLKKRDFTYHPSFVRKQQQQQQQQMATIPIPAIDSRLSTGSVGSKSKQQEAEEKRLKAGEEKRKREDERRLKEEEKRRKDAEKRAHDDAEKRRKGEEKHLREEEERRRREEERKHKEEEKHFREEEDRRRKEEERKHKEEEKRAREDEKRRLEEEKRKDKEEKKRLKDEKKKTAAALKAGASGAAGATTNEESKYPEEEPIDLASHLDHYSVAASKQMPPPSQRSLSLGRPRSGGTPYGSQGALGYSARGLSNSHQSLDRNGSTSSVPRQSKLLQRYGPKAGSQEVISTGASEPSREFHRSQGSLDYRKSMRPSLLDKYTPRPLSASTAPGSAAGAPGQPRSISQRSLEAGGSRFDSSTLLQRYKTKGEASRTAPGYDQYDHRDHEYEPIGEPADASKPITKDGMLAVSSKAQQQPDGQDRKHSNASFLRVPGNDEGDTISMEELQKSIEDRYFNLPTDASAAQEGAEGTAAASVASEPQSEKTSKMKAAMAKAQTSGKQAMAKAQESGKQAMARAQEGGKTLQKKFIQQTDRFKNKMSNIKLKKDKDAAPLASPEIVTTPELEKLDFTLAVPKDEEPATPEAAAEGSSIPTEEASGDAAEDEATPAKSGNKFGNKLKNMHMPKLQKPDFKRPEFTKISKPKMPKLKTPDMPKFKRPEMPKFLTEKPDFSKMKSDFAKIKLARSKSMKEPSPSGATSAASPSDASIMGDSVTAPTKVNYTDFSTYPRIFDKFKRQKSVPSGQASVRAGTPPPLEFTKAAKTTRPKGASLVSRWTSEKSEDTESNRFLQYTGSELDERETSVERRMRQELERAEFEGPELAVTEEQKQLEEYDKENREIHLLSAARHEEFLKRKPPMERQESDLASEEEKQFWASSLGQKIRQNIDMNSNDLDFLDEEERLLVAKEDEAIDQEAREQARYLLELSKQRTEKELERRSSTPYTNQECQSSGSSSVRRRKGVLEEIDDDEFFLRQKGISKDNIQMGEYISSAIKEGLSQPKNALADMDRYDYYDEELDREQDGMRRYYQPSFESDDVSNQQNSYTDEYRGGKASDFYRTFPPDRPTRKPKKGNDQTVPQDDQDYGLEDEEEEEDLGYYDRQRTKYGSEQPQLLQSAAARYMDEEDDLAAMGGSLPRQAMLAGTVVPPTPPTRHRKKRFRDVTPSDVGPSSFTNGGFAAGKSISNNFISGPPPTTTMAYRAEVPLAREESFGTIPEPIPRRTRSRSQISKALDDDDRVSRGAESLIGGIIDRSPIPGRDSYSYEISESNGYATVRKEAPPRPPAPIRRRKSTRSLDAPPPRQFNTLPNYHHSVSPVRPQRNYSTINPNRPPRRKSVTSLTGEQQLKSSSLSKDDVAQYEDVIAPAPPLGPKPPLSSGDVASKMKDRPLPPPPRPTRKPRRPDGSDHQDLDGGAERMVLPMHDTSIEEVETATQTDPVSEDFGLDAEIAAVTERAARAHDGDQLEGALNRFREGNAKALSERPKSSRSGSRPETPASILIERKVSTPSLNHESIVEASLTVQPLEEFDDDQYIAELVKKYVSEERKPEPRKTDTFERRFRKSTNSLTREDEIRPVEASNTLRTPTMRSSRTSVDGRLSATTPEPLRNVEIAPNVIEEIVERLRTTEQQHIDELHKLHQQQLEDLRRQHDEQKRLQEQKLEEQQRQLLEQQNQQLLQTQQLKEQILQQQEHQKMLLTQQQNQQQQLLVAQQQQQLLMEQQEKERELQREKERELLKEREQELERARERERELHLARELELQRAREIEQQRARDLEQQRIREMELQRARELEHQRLRELEIQRAIEAEQARQREVELQQHQQQKAAAVQAAPKEPKEEGVPQQEVATKVEEPLTTASPTDSAPGPASVDVVDGAAALPTPSTLPSDQPPTRPPLPPMAAPFVYHPDYLSYHGVAPSSSAAAAAAAASYLMRGVPSDEDLGMTPLAPQRRRRHHRSKRDSTSEEDFQREHRRHRHGTRSPEPPSIPTLGGQLVRACGSSIRQTGDDLMAMLRASSKDENKRDLHIAIIILIVIVAGLMALGMSGEKAVHHHHWDYFSPPGHGSSA</sequence>
<organism evidence="5 6">
    <name type="scientific">Anopheles stephensi</name>
    <name type="common">Indo-Pakistan malaria mosquito</name>
    <dbReference type="NCBI Taxonomy" id="30069"/>
    <lineage>
        <taxon>Eukaryota</taxon>
        <taxon>Metazoa</taxon>
        <taxon>Ecdysozoa</taxon>
        <taxon>Arthropoda</taxon>
        <taxon>Hexapoda</taxon>
        <taxon>Insecta</taxon>
        <taxon>Pterygota</taxon>
        <taxon>Neoptera</taxon>
        <taxon>Endopterygota</taxon>
        <taxon>Diptera</taxon>
        <taxon>Nematocera</taxon>
        <taxon>Culicoidea</taxon>
        <taxon>Culicidae</taxon>
        <taxon>Anophelinae</taxon>
        <taxon>Anopheles</taxon>
    </lineage>
</organism>
<keyword evidence="1" id="KW-0175">Coiled coil</keyword>
<feature type="compositionally biased region" description="Basic residues" evidence="2">
    <location>
        <begin position="3292"/>
        <end position="3301"/>
    </location>
</feature>
<feature type="compositionally biased region" description="Basic and acidic residues" evidence="2">
    <location>
        <begin position="2277"/>
        <end position="2288"/>
    </location>
</feature>
<feature type="compositionally biased region" description="Basic and acidic residues" evidence="2">
    <location>
        <begin position="1978"/>
        <end position="1989"/>
    </location>
</feature>
<feature type="compositionally biased region" description="Basic and acidic residues" evidence="2">
    <location>
        <begin position="2817"/>
        <end position="2831"/>
    </location>
</feature>
<feature type="compositionally biased region" description="Low complexity" evidence="2">
    <location>
        <begin position="819"/>
        <end position="832"/>
    </location>
</feature>
<feature type="region of interest" description="Disordered" evidence="2">
    <location>
        <begin position="536"/>
        <end position="615"/>
    </location>
</feature>
<keyword evidence="3" id="KW-0472">Membrane</keyword>
<feature type="region of interest" description="Disordered" evidence="2">
    <location>
        <begin position="2490"/>
        <end position="2519"/>
    </location>
</feature>